<gene>
    <name evidence="2" type="ORF">ACT17_29470</name>
</gene>
<feature type="domain" description="ER-bound oxygenase mpaB/mpaB'/Rubber oxygenase catalytic" evidence="1">
    <location>
        <begin position="32"/>
        <end position="254"/>
    </location>
</feature>
<dbReference type="Pfam" id="PF09995">
    <property type="entry name" value="MPAB_Lcp_cat"/>
    <property type="match status" value="1"/>
</dbReference>
<dbReference type="AlphaFoldDB" id="A0A0J8TYS4"/>
<reference evidence="2 3" key="1">
    <citation type="submission" date="2015-06" db="EMBL/GenBank/DDBJ databases">
        <title>Genome sequence of Mycobacterium conceptionense strain MLE.</title>
        <authorList>
            <person name="Greninger A.L."/>
            <person name="Cunningham G."/>
            <person name="Chiu C.Y."/>
            <person name="Miller S."/>
        </authorList>
    </citation>
    <scope>NUCLEOTIDE SEQUENCE [LARGE SCALE GENOMIC DNA]</scope>
    <source>
        <strain evidence="2 3">MLE</strain>
    </source>
</reference>
<evidence type="ECO:0000313" key="3">
    <source>
        <dbReference type="Proteomes" id="UP000037594"/>
    </source>
</evidence>
<dbReference type="GO" id="GO:0016491">
    <property type="term" value="F:oxidoreductase activity"/>
    <property type="evidence" value="ECO:0007669"/>
    <property type="project" value="InterPro"/>
</dbReference>
<organism evidence="2 3">
    <name type="scientific">Mycolicibacterium conceptionense</name>
    <dbReference type="NCBI Taxonomy" id="451644"/>
    <lineage>
        <taxon>Bacteria</taxon>
        <taxon>Bacillati</taxon>
        <taxon>Actinomycetota</taxon>
        <taxon>Actinomycetes</taxon>
        <taxon>Mycobacteriales</taxon>
        <taxon>Mycobacteriaceae</taxon>
        <taxon>Mycolicibacterium</taxon>
    </lineage>
</organism>
<name>A0A0J8TYS4_9MYCO</name>
<dbReference type="RefSeq" id="WP_019343631.1">
    <property type="nucleotide sequence ID" value="NZ_AGSZ01000063.1"/>
</dbReference>
<dbReference type="OrthoDB" id="108890at2"/>
<dbReference type="Proteomes" id="UP000037594">
    <property type="component" value="Unassembled WGS sequence"/>
</dbReference>
<dbReference type="InterPro" id="IPR018713">
    <property type="entry name" value="MPAB/Lcp_cat_dom"/>
</dbReference>
<dbReference type="PATRIC" id="fig|451644.5.peg.6043"/>
<evidence type="ECO:0000259" key="1">
    <source>
        <dbReference type="Pfam" id="PF09995"/>
    </source>
</evidence>
<accession>A0A0J8TYS4</accession>
<dbReference type="PANTHER" id="PTHR36151">
    <property type="entry name" value="BLR2777 PROTEIN"/>
    <property type="match status" value="1"/>
</dbReference>
<comment type="caution">
    <text evidence="2">The sequence shown here is derived from an EMBL/GenBank/DDBJ whole genome shotgun (WGS) entry which is preliminary data.</text>
</comment>
<evidence type="ECO:0000313" key="2">
    <source>
        <dbReference type="EMBL" id="KMV14606.1"/>
    </source>
</evidence>
<proteinExistence type="predicted"/>
<protein>
    <recommendedName>
        <fullName evidence="1">ER-bound oxygenase mpaB/mpaB'/Rubber oxygenase catalytic domain-containing protein</fullName>
    </recommendedName>
</protein>
<sequence>MGETMTIRDWLTLPATEPGEDYGFFGPDSVTWKVWSYPTSLSIGFQRAVVIEELDPALVAAVDKTHEIYSRPRTRYDRTLRYFAMVAFDDSRSTTKAADVLVKIHSKAIGTDPVTGKTYDANDPASQLWIHLTAWHSILVAYEKYGPGRLSPEEELQYWRECAIAAELQTCDPSDVPLTREGIREYFEQMRPQLIGSDIARQAMRHLLGAEVMLPEMPLLLRPATAVITAFLRRGTLATMPRWMRKMAGLSTSRVLDALVVPPLSASFTLIAMSKRLQLILLRLLSPATLPIGARVLLSVPPKNAVTTTPREAQRRFGYDAPSQAHFTLRERQQVRVFGEGLAPSDEGIIESQPILGGIGS</sequence>
<dbReference type="EMBL" id="LFOD01000043">
    <property type="protein sequence ID" value="KMV14606.1"/>
    <property type="molecule type" value="Genomic_DNA"/>
</dbReference>
<dbReference type="PANTHER" id="PTHR36151:SF3">
    <property type="entry name" value="ER-BOUND OXYGENASE MPAB_MPAB'_RUBBER OXYGENASE CATALYTIC DOMAIN-CONTAINING PROTEIN"/>
    <property type="match status" value="1"/>
</dbReference>